<comment type="caution">
    <text evidence="4">The sequence shown here is derived from an EMBL/GenBank/DDBJ whole genome shotgun (WGS) entry which is preliminary data.</text>
</comment>
<protein>
    <submittedName>
        <fullName evidence="4">Alpha/beta hydrolase</fullName>
    </submittedName>
</protein>
<dbReference type="EMBL" id="SGIS01000003">
    <property type="protein sequence ID" value="RZF66009.1"/>
    <property type="molecule type" value="Genomic_DNA"/>
</dbReference>
<gene>
    <name evidence="4" type="ORF">EWE75_03185</name>
</gene>
<dbReference type="AlphaFoldDB" id="A0A4Q6Y908"/>
<keyword evidence="2" id="KW-0732">Signal</keyword>
<dbReference type="InterPro" id="IPR050266">
    <property type="entry name" value="AB_hydrolase_sf"/>
</dbReference>
<evidence type="ECO:0000256" key="1">
    <source>
        <dbReference type="ARBA" id="ARBA00022801"/>
    </source>
</evidence>
<dbReference type="Gene3D" id="3.40.50.1820">
    <property type="entry name" value="alpha/beta hydrolase"/>
    <property type="match status" value="1"/>
</dbReference>
<evidence type="ECO:0000256" key="2">
    <source>
        <dbReference type="SAM" id="SignalP"/>
    </source>
</evidence>
<proteinExistence type="predicted"/>
<keyword evidence="1 4" id="KW-0378">Hydrolase</keyword>
<evidence type="ECO:0000313" key="5">
    <source>
        <dbReference type="Proteomes" id="UP000292085"/>
    </source>
</evidence>
<keyword evidence="5" id="KW-1185">Reference proteome</keyword>
<feature type="signal peptide" evidence="2">
    <location>
        <begin position="1"/>
        <end position="21"/>
    </location>
</feature>
<dbReference type="Proteomes" id="UP000292085">
    <property type="component" value="Unassembled WGS sequence"/>
</dbReference>
<dbReference type="Pfam" id="PF00561">
    <property type="entry name" value="Abhydrolase_1"/>
    <property type="match status" value="1"/>
</dbReference>
<accession>A0A4Q6Y908</accession>
<feature type="domain" description="AB hydrolase-1" evidence="3">
    <location>
        <begin position="64"/>
        <end position="296"/>
    </location>
</feature>
<sequence length="317" mass="35101">MPMRRWIAALIALLLIAPARAQPAEKPKPVPLAELRAKLGKPGDHYLRIAGGVEFRYRDEGKGPVLLLLHGSRSSLNSWDPVVARLVRHYRVVRFDQPPQALSGPVSKEALAAVGSPEAMVRMFLDGLKIDKATVLGTSSGGTLAYYFAATYPDRVDALILSNTPSDAVSELKPVLTPDMIAANARAKENGLEDRPYWRTYFEWLWGDKARITEHEVDSYYGMNLRGIDPNYTGLTALTSNKDVTMARLAGVKAPVLILWGMRDPVLPPYLGDKLYGYLANAKARSFIALHDVGHYPPVEVPDRYAELVLAWLKNAR</sequence>
<reference evidence="4 5" key="1">
    <citation type="submission" date="2019-02" db="EMBL/GenBank/DDBJ databases">
        <authorList>
            <person name="Li Y."/>
        </authorList>
    </citation>
    <scope>NUCLEOTIDE SEQUENCE [LARGE SCALE GENOMIC DNA]</scope>
    <source>
        <strain evidence="4 5">3-7</strain>
    </source>
</reference>
<dbReference type="PRINTS" id="PR00111">
    <property type="entry name" value="ABHYDROLASE"/>
</dbReference>
<dbReference type="PANTHER" id="PTHR43798">
    <property type="entry name" value="MONOACYLGLYCEROL LIPASE"/>
    <property type="match status" value="1"/>
</dbReference>
<dbReference type="PANTHER" id="PTHR43798:SF31">
    <property type="entry name" value="AB HYDROLASE SUPERFAMILY PROTEIN YCLE"/>
    <property type="match status" value="1"/>
</dbReference>
<dbReference type="GO" id="GO:0016787">
    <property type="term" value="F:hydrolase activity"/>
    <property type="evidence" value="ECO:0007669"/>
    <property type="project" value="UniProtKB-KW"/>
</dbReference>
<organism evidence="4 5">
    <name type="scientific">Sphingomonas populi</name>
    <dbReference type="NCBI Taxonomy" id="2484750"/>
    <lineage>
        <taxon>Bacteria</taxon>
        <taxon>Pseudomonadati</taxon>
        <taxon>Pseudomonadota</taxon>
        <taxon>Alphaproteobacteria</taxon>
        <taxon>Sphingomonadales</taxon>
        <taxon>Sphingomonadaceae</taxon>
        <taxon>Sphingomonas</taxon>
    </lineage>
</organism>
<dbReference type="InterPro" id="IPR000073">
    <property type="entry name" value="AB_hydrolase_1"/>
</dbReference>
<dbReference type="SUPFAM" id="SSF53474">
    <property type="entry name" value="alpha/beta-Hydrolases"/>
    <property type="match status" value="1"/>
</dbReference>
<evidence type="ECO:0000259" key="3">
    <source>
        <dbReference type="Pfam" id="PF00561"/>
    </source>
</evidence>
<feature type="chain" id="PRO_5020700885" evidence="2">
    <location>
        <begin position="22"/>
        <end position="317"/>
    </location>
</feature>
<evidence type="ECO:0000313" key="4">
    <source>
        <dbReference type="EMBL" id="RZF66009.1"/>
    </source>
</evidence>
<dbReference type="GO" id="GO:0016020">
    <property type="term" value="C:membrane"/>
    <property type="evidence" value="ECO:0007669"/>
    <property type="project" value="TreeGrafter"/>
</dbReference>
<dbReference type="InterPro" id="IPR029058">
    <property type="entry name" value="AB_hydrolase_fold"/>
</dbReference>
<dbReference type="OrthoDB" id="9804723at2"/>
<name>A0A4Q6Y908_9SPHN</name>